<dbReference type="InterPro" id="IPR032434">
    <property type="entry name" value="Emaravirus_P4"/>
</dbReference>
<reference evidence="2" key="1">
    <citation type="submission" date="2020-07" db="EMBL/GenBank/DDBJ databases">
        <authorList>
            <person name="Von Bargen S."/>
        </authorList>
    </citation>
    <scope>NUCLEOTIDE SEQUENCE</scope>
    <source>
        <strain evidence="2">A72</strain>
    </source>
</reference>
<gene>
    <name evidence="2" type="primary">MP</name>
</gene>
<keyword evidence="1" id="KW-0175">Coiled coil</keyword>
<sequence>MAFMRYYVQLFSFAFLMQAVPSNAIGTTVDDPIVIDHDISDWNSNNKDQELTEAVVDGLAATVMKKHLEVAPNTQVLMFTFYNHITEFLRKYVNGMKTTRIASIVIHYKPHTDACTGTVSFALVDQRFSDKLDVKAKINDNGNDKIKANSKKTILGKIHQLVTVKCNSESIVQMSMNYFVTVQDLKKIKLVQIVSGNNLISGTLATISLGWKTIPGDATVYEPYHAQRYYIPRMKMPELVGKDDKYVYNSIVKMAKDRHNMEIQMLNKLQELVDGQNVINNDLDTDLKEKLIDVQSRIDKHRDEIEKLDKAIPEKQRLIEANKELEMLEKARLNKLIEFQSNELNSDSTKKETVTLNDDDIVSMY</sequence>
<dbReference type="RefSeq" id="YP_010840593.1">
    <property type="nucleotide sequence ID" value="NC_078854.1"/>
</dbReference>
<proteinExistence type="predicted"/>
<protein>
    <submittedName>
        <fullName evidence="2">Movement protein</fullName>
    </submittedName>
</protein>
<dbReference type="EMBL" id="LR828201">
    <property type="protein sequence ID" value="CAD0281688.1"/>
    <property type="molecule type" value="Viral_cRNA"/>
</dbReference>
<dbReference type="KEGG" id="vg:80551824"/>
<dbReference type="Proteomes" id="UP001061784">
    <property type="component" value="Genome"/>
</dbReference>
<feature type="coiled-coil region" evidence="1">
    <location>
        <begin position="291"/>
        <end position="318"/>
    </location>
</feature>
<dbReference type="GeneID" id="80551824"/>
<keyword evidence="3" id="KW-1185">Reference proteome</keyword>
<evidence type="ECO:0000313" key="2">
    <source>
        <dbReference type="EMBL" id="CAD0281688.1"/>
    </source>
</evidence>
<name>A0A7G2A2M4_9VIRU</name>
<evidence type="ECO:0000256" key="1">
    <source>
        <dbReference type="SAM" id="Coils"/>
    </source>
</evidence>
<organism evidence="2">
    <name type="scientific">Common oak ringspot-associated virus</name>
    <dbReference type="NCBI Taxonomy" id="2742449"/>
    <lineage>
        <taxon>Viruses</taxon>
        <taxon>Riboviria</taxon>
        <taxon>Orthornavirae</taxon>
        <taxon>Negarnaviricota</taxon>
        <taxon>Polyploviricotina</taxon>
        <taxon>Bunyaviricetes</taxon>
        <taxon>Elliovirales</taxon>
        <taxon>Fimoviridae</taxon>
        <taxon>Emaravirus</taxon>
        <taxon>Emaravirus quercus</taxon>
    </lineage>
</organism>
<dbReference type="Pfam" id="PF16505">
    <property type="entry name" value="Emaravirus_P4"/>
    <property type="match status" value="1"/>
</dbReference>
<accession>A0A7G2A2M4</accession>
<evidence type="ECO:0000313" key="3">
    <source>
        <dbReference type="Proteomes" id="UP001061784"/>
    </source>
</evidence>